<reference evidence="3" key="1">
    <citation type="journal article" date="2020" name="Stud. Mycol.">
        <title>101 Dothideomycetes genomes: a test case for predicting lifestyles and emergence of pathogens.</title>
        <authorList>
            <person name="Haridas S."/>
            <person name="Albert R."/>
            <person name="Binder M."/>
            <person name="Bloem J."/>
            <person name="Labutti K."/>
            <person name="Salamov A."/>
            <person name="Andreopoulos B."/>
            <person name="Baker S."/>
            <person name="Barry K."/>
            <person name="Bills G."/>
            <person name="Bluhm B."/>
            <person name="Cannon C."/>
            <person name="Castanera R."/>
            <person name="Culley D."/>
            <person name="Daum C."/>
            <person name="Ezra D."/>
            <person name="Gonzalez J."/>
            <person name="Henrissat B."/>
            <person name="Kuo A."/>
            <person name="Liang C."/>
            <person name="Lipzen A."/>
            <person name="Lutzoni F."/>
            <person name="Magnuson J."/>
            <person name="Mondo S."/>
            <person name="Nolan M."/>
            <person name="Ohm R."/>
            <person name="Pangilinan J."/>
            <person name="Park H.-J."/>
            <person name="Ramirez L."/>
            <person name="Alfaro M."/>
            <person name="Sun H."/>
            <person name="Tritt A."/>
            <person name="Yoshinaga Y."/>
            <person name="Zwiers L.-H."/>
            <person name="Turgeon B."/>
            <person name="Goodwin S."/>
            <person name="Spatafora J."/>
            <person name="Crous P."/>
            <person name="Grigoriev I."/>
        </authorList>
    </citation>
    <scope>NUCLEOTIDE SEQUENCE</scope>
    <source>
        <strain evidence="3">Tuck. ex Michener</strain>
    </source>
</reference>
<dbReference type="PANTHER" id="PTHR35872:SF1">
    <property type="entry name" value="ALPHA-L-RHAMNOSIDASE C"/>
    <property type="match status" value="1"/>
</dbReference>
<evidence type="ECO:0000256" key="2">
    <source>
        <dbReference type="SAM" id="Phobius"/>
    </source>
</evidence>
<protein>
    <submittedName>
        <fullName evidence="3">Uncharacterized protein</fullName>
    </submittedName>
</protein>
<dbReference type="OrthoDB" id="6407410at2759"/>
<dbReference type="InterPro" id="IPR021369">
    <property type="entry name" value="DUF2985"/>
</dbReference>
<feature type="compositionally biased region" description="Basic and acidic residues" evidence="1">
    <location>
        <begin position="116"/>
        <end position="126"/>
    </location>
</feature>
<feature type="compositionally biased region" description="Polar residues" evidence="1">
    <location>
        <begin position="159"/>
        <end position="176"/>
    </location>
</feature>
<feature type="transmembrane region" description="Helical" evidence="2">
    <location>
        <begin position="323"/>
        <end position="340"/>
    </location>
</feature>
<dbReference type="EMBL" id="ML991833">
    <property type="protein sequence ID" value="KAF2230957.1"/>
    <property type="molecule type" value="Genomic_DNA"/>
</dbReference>
<sequence length="548" mass="59503">MADTSKPASPTIDAPQRTTDSRPVSPNSPKENAPTTAVQGTPDSPSSGQFISRARATTTSSLSNATSSIRRGTLRLLDADPPPGMWAATANATAQSPTLADIRNGRVGREGSVIGEEIHGQLERRRSSLGGSGGLARTGTNSSVGPNTPGAESRRSRARTNSSMSLGTPRTGTKRQASFGLGVGKKASREELGDVAEPFPSVKEHDEVAHHRIAEEVGGGANLNEAETKKAPLTEEEIAQLPSGYIEPPKLPWTVSTVIGLKAFWRWFLTPMGFLITLYGLNVVAWGGMLFLLLCNASPAMCRPTCNDINSPRRIWIEIDSQILNALFCVTGFGLIPWRFRDWWWLLYYRLGKKTEGLRRLAGIHRGWFRLAGSDFQDEVPENERLSDAENPALPIPLSKRPDSPLTGVRAPPTATWRLDFVIWCNVLNTFLQACLCGFMWGMNRYNRPSWATGFFIAIACVVAGMGGIMMFVEGKKVKRVEGVPVNIGQTVEDVEKAQKVTNMLPGNNDNQKGLQKRKHGIDGVTEAREGGRLAEGNGEKGKGAETN</sequence>
<feature type="region of interest" description="Disordered" evidence="1">
    <location>
        <begin position="503"/>
        <end position="548"/>
    </location>
</feature>
<feature type="transmembrane region" description="Helical" evidence="2">
    <location>
        <begin position="264"/>
        <end position="294"/>
    </location>
</feature>
<dbReference type="AlphaFoldDB" id="A0A6A6GZB6"/>
<feature type="region of interest" description="Disordered" evidence="1">
    <location>
        <begin position="1"/>
        <end position="192"/>
    </location>
</feature>
<dbReference type="Proteomes" id="UP000800092">
    <property type="component" value="Unassembled WGS sequence"/>
</dbReference>
<feature type="compositionally biased region" description="Polar residues" evidence="1">
    <location>
        <begin position="503"/>
        <end position="514"/>
    </location>
</feature>
<organism evidence="3 4">
    <name type="scientific">Viridothelium virens</name>
    <name type="common">Speckled blister lichen</name>
    <name type="synonym">Trypethelium virens</name>
    <dbReference type="NCBI Taxonomy" id="1048519"/>
    <lineage>
        <taxon>Eukaryota</taxon>
        <taxon>Fungi</taxon>
        <taxon>Dikarya</taxon>
        <taxon>Ascomycota</taxon>
        <taxon>Pezizomycotina</taxon>
        <taxon>Dothideomycetes</taxon>
        <taxon>Dothideomycetes incertae sedis</taxon>
        <taxon>Trypetheliales</taxon>
        <taxon>Trypetheliaceae</taxon>
        <taxon>Viridothelium</taxon>
    </lineage>
</organism>
<proteinExistence type="predicted"/>
<evidence type="ECO:0000256" key="1">
    <source>
        <dbReference type="SAM" id="MobiDB-lite"/>
    </source>
</evidence>
<dbReference type="Pfam" id="PF11204">
    <property type="entry name" value="DUF2985"/>
    <property type="match status" value="1"/>
</dbReference>
<gene>
    <name evidence="3" type="ORF">EV356DRAFT_316687</name>
</gene>
<keyword evidence="4" id="KW-1185">Reference proteome</keyword>
<keyword evidence="2" id="KW-0812">Transmembrane</keyword>
<feature type="compositionally biased region" description="Basic and acidic residues" evidence="1">
    <location>
        <begin position="526"/>
        <end position="548"/>
    </location>
</feature>
<name>A0A6A6GZB6_VIRVR</name>
<dbReference type="PANTHER" id="PTHR35872">
    <property type="entry name" value="INTEGRAL MEMBRANE PROTEIN (AFU_ORTHOLOGUE AFUA_5G07110)"/>
    <property type="match status" value="1"/>
</dbReference>
<feature type="transmembrane region" description="Helical" evidence="2">
    <location>
        <begin position="421"/>
        <end position="442"/>
    </location>
</feature>
<feature type="transmembrane region" description="Helical" evidence="2">
    <location>
        <begin position="454"/>
        <end position="473"/>
    </location>
</feature>
<evidence type="ECO:0000313" key="3">
    <source>
        <dbReference type="EMBL" id="KAF2230957.1"/>
    </source>
</evidence>
<evidence type="ECO:0000313" key="4">
    <source>
        <dbReference type="Proteomes" id="UP000800092"/>
    </source>
</evidence>
<feature type="compositionally biased region" description="Low complexity" evidence="1">
    <location>
        <begin position="52"/>
        <end position="71"/>
    </location>
</feature>
<feature type="compositionally biased region" description="Polar residues" evidence="1">
    <location>
        <begin position="16"/>
        <end position="50"/>
    </location>
</feature>
<keyword evidence="2" id="KW-0472">Membrane</keyword>
<accession>A0A6A6GZB6</accession>
<keyword evidence="2" id="KW-1133">Transmembrane helix</keyword>